<accession>A0A2T3NRL3</accession>
<reference evidence="2 3" key="1">
    <citation type="submission" date="2018-01" db="EMBL/GenBank/DDBJ databases">
        <title>Whole genome sequencing of Histamine producing bacteria.</title>
        <authorList>
            <person name="Butler K."/>
        </authorList>
    </citation>
    <scope>NUCLEOTIDE SEQUENCE [LARGE SCALE GENOMIC DNA]</scope>
    <source>
        <strain evidence="2 3">DSM 24669</strain>
    </source>
</reference>
<keyword evidence="1" id="KW-1133">Transmembrane helix</keyword>
<dbReference type="STRING" id="680026.AB733_23870"/>
<feature type="transmembrane region" description="Helical" evidence="1">
    <location>
        <begin position="12"/>
        <end position="34"/>
    </location>
</feature>
<keyword evidence="1" id="KW-0812">Transmembrane</keyword>
<feature type="transmembrane region" description="Helical" evidence="1">
    <location>
        <begin position="40"/>
        <end position="63"/>
    </location>
</feature>
<gene>
    <name evidence="2" type="ORF">C9I94_24295</name>
</gene>
<dbReference type="AlphaFoldDB" id="A0A2T3NRL3"/>
<comment type="caution">
    <text evidence="2">The sequence shown here is derived from an EMBL/GenBank/DDBJ whole genome shotgun (WGS) entry which is preliminary data.</text>
</comment>
<name>A0A2T3NRL3_9GAMM</name>
<keyword evidence="1" id="KW-0472">Membrane</keyword>
<evidence type="ECO:0000313" key="3">
    <source>
        <dbReference type="Proteomes" id="UP000240481"/>
    </source>
</evidence>
<proteinExistence type="predicted"/>
<dbReference type="EMBL" id="PYLZ01000023">
    <property type="protein sequence ID" value="PSW18888.1"/>
    <property type="molecule type" value="Genomic_DNA"/>
</dbReference>
<sequence length="156" mass="17880">MLSRIGKAIKLLFKYFWEIVISLFGIYSLANLLYKQIFEYSISFSELDFSELIFIIAFTRLTLNYCRTVKLSKAGIFKSIESYFLPQGFLFLVGNFIIRHNILMITSYLDEPVLKIACFLLILAGIGISIFIIQESKLALPAPKKVKSDKSQDSLQ</sequence>
<feature type="transmembrane region" description="Helical" evidence="1">
    <location>
        <begin position="114"/>
        <end position="133"/>
    </location>
</feature>
<keyword evidence="3" id="KW-1185">Reference proteome</keyword>
<organism evidence="2 3">
    <name type="scientific">Photobacterium swingsii</name>
    <dbReference type="NCBI Taxonomy" id="680026"/>
    <lineage>
        <taxon>Bacteria</taxon>
        <taxon>Pseudomonadati</taxon>
        <taxon>Pseudomonadota</taxon>
        <taxon>Gammaproteobacteria</taxon>
        <taxon>Vibrionales</taxon>
        <taxon>Vibrionaceae</taxon>
        <taxon>Photobacterium</taxon>
    </lineage>
</organism>
<evidence type="ECO:0000313" key="2">
    <source>
        <dbReference type="EMBL" id="PSW18888.1"/>
    </source>
</evidence>
<protein>
    <submittedName>
        <fullName evidence="2">Uncharacterized protein</fullName>
    </submittedName>
</protein>
<dbReference type="Proteomes" id="UP000240481">
    <property type="component" value="Unassembled WGS sequence"/>
</dbReference>
<feature type="transmembrane region" description="Helical" evidence="1">
    <location>
        <begin position="83"/>
        <end position="102"/>
    </location>
</feature>
<evidence type="ECO:0000256" key="1">
    <source>
        <dbReference type="SAM" id="Phobius"/>
    </source>
</evidence>